<evidence type="ECO:0000259" key="14">
    <source>
        <dbReference type="PROSITE" id="PS50026"/>
    </source>
</evidence>
<dbReference type="PRINTS" id="PR00009">
    <property type="entry name" value="EGFTGF"/>
</dbReference>
<evidence type="ECO:0000256" key="5">
    <source>
        <dbReference type="ARBA" id="ARBA00022692"/>
    </source>
</evidence>
<dbReference type="GeneID" id="113034337"/>
<dbReference type="GO" id="GO:0008284">
    <property type="term" value="P:positive regulation of cell population proliferation"/>
    <property type="evidence" value="ECO:0007669"/>
    <property type="project" value="TreeGrafter"/>
</dbReference>
<dbReference type="GeneTree" id="ENSGT00940000169510"/>
<name>A0A3P8P705_ASTCA</name>
<evidence type="ECO:0000256" key="1">
    <source>
        <dbReference type="ARBA" id="ARBA00004479"/>
    </source>
</evidence>
<evidence type="ECO:0000256" key="11">
    <source>
        <dbReference type="ARBA" id="ARBA00023180"/>
    </source>
</evidence>
<organism evidence="15 16">
    <name type="scientific">Astatotilapia calliptera</name>
    <name type="common">Eastern happy</name>
    <name type="synonym">Chromis callipterus</name>
    <dbReference type="NCBI Taxonomy" id="8154"/>
    <lineage>
        <taxon>Eukaryota</taxon>
        <taxon>Metazoa</taxon>
        <taxon>Chordata</taxon>
        <taxon>Craniata</taxon>
        <taxon>Vertebrata</taxon>
        <taxon>Euteleostomi</taxon>
        <taxon>Actinopterygii</taxon>
        <taxon>Neopterygii</taxon>
        <taxon>Teleostei</taxon>
        <taxon>Neoteleostei</taxon>
        <taxon>Acanthomorphata</taxon>
        <taxon>Ovalentaria</taxon>
        <taxon>Cichlomorphae</taxon>
        <taxon>Cichliformes</taxon>
        <taxon>Cichlidae</taxon>
        <taxon>African cichlids</taxon>
        <taxon>Pseudocrenilabrinae</taxon>
        <taxon>Haplochromini</taxon>
        <taxon>Astatotilapia</taxon>
    </lineage>
</organism>
<evidence type="ECO:0000256" key="9">
    <source>
        <dbReference type="ARBA" id="ARBA00023136"/>
    </source>
</evidence>
<evidence type="ECO:0000256" key="2">
    <source>
        <dbReference type="ARBA" id="ARBA00004613"/>
    </source>
</evidence>
<evidence type="ECO:0000256" key="13">
    <source>
        <dbReference type="SAM" id="Phobius"/>
    </source>
</evidence>
<dbReference type="GO" id="GO:0005615">
    <property type="term" value="C:extracellular space"/>
    <property type="evidence" value="ECO:0007669"/>
    <property type="project" value="TreeGrafter"/>
</dbReference>
<evidence type="ECO:0000256" key="6">
    <source>
        <dbReference type="ARBA" id="ARBA00022729"/>
    </source>
</evidence>
<dbReference type="STRING" id="8154.ENSACLP00000012774"/>
<dbReference type="OrthoDB" id="6133584at2759"/>
<evidence type="ECO:0000256" key="7">
    <source>
        <dbReference type="ARBA" id="ARBA00022989"/>
    </source>
</evidence>
<keyword evidence="16" id="KW-1185">Reference proteome</keyword>
<dbReference type="Gene3D" id="2.10.25.10">
    <property type="entry name" value="Laminin"/>
    <property type="match status" value="1"/>
</dbReference>
<dbReference type="GO" id="GO:0005154">
    <property type="term" value="F:epidermal growth factor receptor binding"/>
    <property type="evidence" value="ECO:0007669"/>
    <property type="project" value="TreeGrafter"/>
</dbReference>
<keyword evidence="6" id="KW-0732">Signal</keyword>
<dbReference type="Pfam" id="PF00008">
    <property type="entry name" value="EGF"/>
    <property type="match status" value="1"/>
</dbReference>
<dbReference type="Ensembl" id="ENSACLT00000013092.2">
    <property type="protein sequence ID" value="ENSACLP00000012774.1"/>
    <property type="gene ID" value="ENSACLG00000008725.2"/>
</dbReference>
<keyword evidence="3" id="KW-0964">Secreted</keyword>
<dbReference type="SMART" id="SM00181">
    <property type="entry name" value="EGF"/>
    <property type="match status" value="1"/>
</dbReference>
<accession>A0A3P8P705</accession>
<dbReference type="RefSeq" id="XP_026044594.1">
    <property type="nucleotide sequence ID" value="XM_026188809.1"/>
</dbReference>
<evidence type="ECO:0000256" key="4">
    <source>
        <dbReference type="ARBA" id="ARBA00022536"/>
    </source>
</evidence>
<dbReference type="AlphaFoldDB" id="A0A3P8P705"/>
<evidence type="ECO:0000256" key="8">
    <source>
        <dbReference type="ARBA" id="ARBA00023030"/>
    </source>
</evidence>
<dbReference type="Proteomes" id="UP000265100">
    <property type="component" value="Chromosome 12"/>
</dbReference>
<feature type="transmembrane region" description="Helical" evidence="13">
    <location>
        <begin position="47"/>
        <end position="67"/>
    </location>
</feature>
<feature type="domain" description="EGF-like" evidence="14">
    <location>
        <begin position="99"/>
        <end position="140"/>
    </location>
</feature>
<dbReference type="GO" id="GO:0045840">
    <property type="term" value="P:positive regulation of mitotic nuclear division"/>
    <property type="evidence" value="ECO:0007669"/>
    <property type="project" value="TreeGrafter"/>
</dbReference>
<keyword evidence="4 12" id="KW-0245">EGF-like domain</keyword>
<evidence type="ECO:0000256" key="10">
    <source>
        <dbReference type="ARBA" id="ARBA00023157"/>
    </source>
</evidence>
<feature type="disulfide bond" evidence="12">
    <location>
        <begin position="111"/>
        <end position="128"/>
    </location>
</feature>
<keyword evidence="5 13" id="KW-0812">Transmembrane</keyword>
<dbReference type="GO" id="GO:0007173">
    <property type="term" value="P:epidermal growth factor receptor signaling pathway"/>
    <property type="evidence" value="ECO:0007669"/>
    <property type="project" value="TreeGrafter"/>
</dbReference>
<proteinExistence type="predicted"/>
<evidence type="ECO:0000313" key="15">
    <source>
        <dbReference type="Ensembl" id="ENSACLP00000012774.1"/>
    </source>
</evidence>
<protein>
    <recommendedName>
        <fullName evidence="14">EGF-like domain-containing protein</fullName>
    </recommendedName>
</protein>
<comment type="caution">
    <text evidence="12">Lacks conserved residue(s) required for the propagation of feature annotation.</text>
</comment>
<comment type="subcellular location">
    <subcellularLocation>
        <location evidence="1">Membrane</location>
        <topology evidence="1">Single-pass type I membrane protein</topology>
    </subcellularLocation>
    <subcellularLocation>
        <location evidence="2">Secreted</location>
    </subcellularLocation>
</comment>
<dbReference type="SUPFAM" id="SSF57196">
    <property type="entry name" value="EGF/Laminin"/>
    <property type="match status" value="1"/>
</dbReference>
<reference evidence="16" key="2">
    <citation type="submission" date="2023-03" db="EMBL/GenBank/DDBJ databases">
        <authorList>
            <consortium name="Wellcome Sanger Institute Data Sharing"/>
        </authorList>
    </citation>
    <scope>NUCLEOTIDE SEQUENCE [LARGE SCALE GENOMIC DNA]</scope>
</reference>
<dbReference type="PROSITE" id="PS00022">
    <property type="entry name" value="EGF_1"/>
    <property type="match status" value="1"/>
</dbReference>
<feature type="transmembrane region" description="Helical" evidence="13">
    <location>
        <begin position="154"/>
        <end position="176"/>
    </location>
</feature>
<dbReference type="PROSITE" id="PS01186">
    <property type="entry name" value="EGF_2"/>
    <property type="match status" value="1"/>
</dbReference>
<keyword evidence="9 13" id="KW-0472">Membrane</keyword>
<dbReference type="InterPro" id="IPR000742">
    <property type="entry name" value="EGF"/>
</dbReference>
<keyword evidence="10 12" id="KW-1015">Disulfide bond</keyword>
<dbReference type="OMA" id="CKWYKKN"/>
<dbReference type="Bgee" id="ENSACLG00000008725">
    <property type="expression patterns" value="Expressed in anal fin and 1 other cell type or tissue"/>
</dbReference>
<reference evidence="15 16" key="1">
    <citation type="submission" date="2018-05" db="EMBL/GenBank/DDBJ databases">
        <authorList>
            <person name="Datahose"/>
        </authorList>
    </citation>
    <scope>NUCLEOTIDE SEQUENCE</scope>
</reference>
<dbReference type="PANTHER" id="PTHR10740:SF11">
    <property type="entry name" value="PROEPIREGULIN"/>
    <property type="match status" value="1"/>
</dbReference>
<reference evidence="15" key="4">
    <citation type="submission" date="2025-09" db="UniProtKB">
        <authorList>
            <consortium name="Ensembl"/>
        </authorList>
    </citation>
    <scope>IDENTIFICATION</scope>
</reference>
<evidence type="ECO:0000313" key="16">
    <source>
        <dbReference type="Proteomes" id="UP000265100"/>
    </source>
</evidence>
<dbReference type="PROSITE" id="PS50026">
    <property type="entry name" value="EGF_3"/>
    <property type="match status" value="1"/>
</dbReference>
<dbReference type="CDD" id="cd00054">
    <property type="entry name" value="EGF_CA"/>
    <property type="match status" value="1"/>
</dbReference>
<feature type="disulfide bond" evidence="12">
    <location>
        <begin position="130"/>
        <end position="139"/>
    </location>
</feature>
<dbReference type="GO" id="GO:0008083">
    <property type="term" value="F:growth factor activity"/>
    <property type="evidence" value="ECO:0007669"/>
    <property type="project" value="UniProtKB-KW"/>
</dbReference>
<keyword evidence="8" id="KW-0339">Growth factor</keyword>
<evidence type="ECO:0000256" key="12">
    <source>
        <dbReference type="PROSITE-ProRule" id="PRU00076"/>
    </source>
</evidence>
<keyword evidence="7 13" id="KW-1133">Transmembrane helix</keyword>
<keyword evidence="11" id="KW-0325">Glycoprotein</keyword>
<evidence type="ECO:0000256" key="3">
    <source>
        <dbReference type="ARBA" id="ARBA00022525"/>
    </source>
</evidence>
<dbReference type="PANTHER" id="PTHR10740">
    <property type="entry name" value="TRANSFORMING GROWTH FACTOR ALPHA"/>
    <property type="match status" value="1"/>
</dbReference>
<reference evidence="15" key="3">
    <citation type="submission" date="2025-08" db="UniProtKB">
        <authorList>
            <consortium name="Ensembl"/>
        </authorList>
    </citation>
    <scope>IDENTIFICATION</scope>
</reference>
<dbReference type="GO" id="GO:0016020">
    <property type="term" value="C:membrane"/>
    <property type="evidence" value="ECO:0007669"/>
    <property type="project" value="UniProtKB-SubCell"/>
</dbReference>
<sequence>MSLTPHPNRRSKSPLVSYFQKKRHLHLYLTVITRPARPTSELSTEMGISKLSVLLSIIGVMMIWPYVLTESASPRVPSADGASLPAGQGEKQQHVVKRSMQNCESAYDNYCLNNGQCILLVDINEHHCKCETGFIGSRCEKLELVLGPEGEKQIIIIIFFMILLIIGLAGALYLFCRWYEKNNFRRQLKLQGYKGDEMA</sequence>